<dbReference type="Proteomes" id="UP000688137">
    <property type="component" value="Unassembled WGS sequence"/>
</dbReference>
<sequence>MGCLSSSQKEEDVSVALQGQKKLKIVIIGLEGSGKTAILQYLRNGKFTETQPTIGLNVETIQYKSRFYLIFDVGGKVRTLWSHYYENLDGLVFVVDSTNQEKQQEILQELKKLSDDVKTKIVLLIYLNKSDLPNSQFMELGVDIQQSNSDVIMQRCSAKSGEGIWEGIDKMNRLLDHKFQS</sequence>
<gene>
    <name evidence="5" type="ORF">PPRIM_AZ9-3.1.T0730164</name>
</gene>
<dbReference type="FunFam" id="3.40.50.300:FF:001915">
    <property type="entry name" value="ADP-ribosylation factor 6-like"/>
    <property type="match status" value="1"/>
</dbReference>
<dbReference type="Pfam" id="PF00025">
    <property type="entry name" value="Arf"/>
    <property type="match status" value="1"/>
</dbReference>
<keyword evidence="4" id="KW-0460">Magnesium</keyword>
<dbReference type="OMA" id="HYYLNCH"/>
<keyword evidence="2 3" id="KW-0342">GTP-binding</keyword>
<dbReference type="NCBIfam" id="TIGR00231">
    <property type="entry name" value="small_GTP"/>
    <property type="match status" value="1"/>
</dbReference>
<comment type="caution">
    <text evidence="5">The sequence shown here is derived from an EMBL/GenBank/DDBJ whole genome shotgun (WGS) entry which is preliminary data.</text>
</comment>
<organism evidence="5 6">
    <name type="scientific">Paramecium primaurelia</name>
    <dbReference type="NCBI Taxonomy" id="5886"/>
    <lineage>
        <taxon>Eukaryota</taxon>
        <taxon>Sar</taxon>
        <taxon>Alveolata</taxon>
        <taxon>Ciliophora</taxon>
        <taxon>Intramacronucleata</taxon>
        <taxon>Oligohymenophorea</taxon>
        <taxon>Peniculida</taxon>
        <taxon>Parameciidae</taxon>
        <taxon>Paramecium</taxon>
    </lineage>
</organism>
<reference evidence="5" key="1">
    <citation type="submission" date="2021-01" db="EMBL/GenBank/DDBJ databases">
        <authorList>
            <consortium name="Genoscope - CEA"/>
            <person name="William W."/>
        </authorList>
    </citation>
    <scope>NUCLEOTIDE SEQUENCE</scope>
</reference>
<feature type="binding site" evidence="3">
    <location>
        <position position="75"/>
    </location>
    <ligand>
        <name>GTP</name>
        <dbReference type="ChEBI" id="CHEBI:37565"/>
    </ligand>
</feature>
<feature type="binding site" evidence="3">
    <location>
        <begin position="128"/>
        <end position="131"/>
    </location>
    <ligand>
        <name>GTP</name>
        <dbReference type="ChEBI" id="CHEBI:37565"/>
    </ligand>
</feature>
<feature type="binding site" evidence="4">
    <location>
        <position position="36"/>
    </location>
    <ligand>
        <name>Mg(2+)</name>
        <dbReference type="ChEBI" id="CHEBI:18420"/>
    </ligand>
</feature>
<dbReference type="EMBL" id="CAJJDM010000076">
    <property type="protein sequence ID" value="CAD8085120.1"/>
    <property type="molecule type" value="Genomic_DNA"/>
</dbReference>
<feature type="binding site" evidence="4">
    <location>
        <position position="53"/>
    </location>
    <ligand>
        <name>Mg(2+)</name>
        <dbReference type="ChEBI" id="CHEBI:18420"/>
    </ligand>
</feature>
<evidence type="ECO:0000256" key="3">
    <source>
        <dbReference type="PIRSR" id="PIRSR606689-1"/>
    </source>
</evidence>
<dbReference type="GO" id="GO:0046872">
    <property type="term" value="F:metal ion binding"/>
    <property type="evidence" value="ECO:0007669"/>
    <property type="project" value="UniProtKB-KW"/>
</dbReference>
<dbReference type="PROSITE" id="PS51417">
    <property type="entry name" value="ARF"/>
    <property type="match status" value="1"/>
</dbReference>
<accession>A0A8S1MY08</accession>
<dbReference type="CDD" id="cd00878">
    <property type="entry name" value="Arf_Arl"/>
    <property type="match status" value="1"/>
</dbReference>
<evidence type="ECO:0008006" key="7">
    <source>
        <dbReference type="Google" id="ProtNLM"/>
    </source>
</evidence>
<keyword evidence="1 3" id="KW-0547">Nucleotide-binding</keyword>
<protein>
    <recommendedName>
        <fullName evidence="7">ADP-ribosylation factor</fullName>
    </recommendedName>
</protein>
<feature type="binding site" evidence="3">
    <location>
        <begin position="29"/>
        <end position="36"/>
    </location>
    <ligand>
        <name>GTP</name>
        <dbReference type="ChEBI" id="CHEBI:37565"/>
    </ligand>
</feature>
<dbReference type="SMART" id="SM00175">
    <property type="entry name" value="RAB"/>
    <property type="match status" value="1"/>
</dbReference>
<keyword evidence="4" id="KW-0479">Metal-binding</keyword>
<proteinExistence type="predicted"/>
<dbReference type="InterPro" id="IPR005225">
    <property type="entry name" value="Small_GTP-bd"/>
</dbReference>
<evidence type="ECO:0000313" key="5">
    <source>
        <dbReference type="EMBL" id="CAD8085120.1"/>
    </source>
</evidence>
<evidence type="ECO:0000256" key="2">
    <source>
        <dbReference type="ARBA" id="ARBA00023134"/>
    </source>
</evidence>
<dbReference type="InterPro" id="IPR024156">
    <property type="entry name" value="Small_GTPase_ARF"/>
</dbReference>
<dbReference type="SMART" id="SM00178">
    <property type="entry name" value="SAR"/>
    <property type="match status" value="1"/>
</dbReference>
<name>A0A8S1MY08_PARPR</name>
<evidence type="ECO:0000313" key="6">
    <source>
        <dbReference type="Proteomes" id="UP000688137"/>
    </source>
</evidence>
<keyword evidence="6" id="KW-1185">Reference proteome</keyword>
<evidence type="ECO:0000256" key="4">
    <source>
        <dbReference type="PIRSR" id="PIRSR606689-2"/>
    </source>
</evidence>
<evidence type="ECO:0000256" key="1">
    <source>
        <dbReference type="ARBA" id="ARBA00022741"/>
    </source>
</evidence>
<dbReference type="InterPro" id="IPR006689">
    <property type="entry name" value="Small_GTPase_ARF/SAR"/>
</dbReference>
<dbReference type="GO" id="GO:0003924">
    <property type="term" value="F:GTPase activity"/>
    <property type="evidence" value="ECO:0007669"/>
    <property type="project" value="InterPro"/>
</dbReference>
<dbReference type="PANTHER" id="PTHR11711">
    <property type="entry name" value="ADP RIBOSYLATION FACTOR-RELATED"/>
    <property type="match status" value="1"/>
</dbReference>
<dbReference type="GO" id="GO:0005525">
    <property type="term" value="F:GTP binding"/>
    <property type="evidence" value="ECO:0007669"/>
    <property type="project" value="UniProtKB-KW"/>
</dbReference>
<dbReference type="AlphaFoldDB" id="A0A8S1MY08"/>
<dbReference type="SMART" id="SM00177">
    <property type="entry name" value="ARF"/>
    <property type="match status" value="1"/>
</dbReference>